<dbReference type="Pfam" id="PF06178">
    <property type="entry name" value="KdgM"/>
    <property type="match status" value="1"/>
</dbReference>
<feature type="signal peptide" evidence="2">
    <location>
        <begin position="1"/>
        <end position="20"/>
    </location>
</feature>
<dbReference type="PANTHER" id="PTHR38105:SF5">
    <property type="entry name" value="OUTER MEMBRANE PROTEIN"/>
    <property type="match status" value="1"/>
</dbReference>
<gene>
    <name evidence="3" type="ORF">FHU10_3660</name>
</gene>
<reference evidence="3" key="2">
    <citation type="submission" date="2019-08" db="EMBL/GenBank/DDBJ databases">
        <title>Investigation of anaerobic lignin degradation for improved lignocellulosic biofuels.</title>
        <authorList>
            <person name="Deangelis K.PhD."/>
        </authorList>
    </citation>
    <scope>NUCLEOTIDE SEQUENCE [LARGE SCALE GENOMIC DNA]</scope>
    <source>
        <strain evidence="3">128R</strain>
    </source>
</reference>
<dbReference type="OrthoDB" id="5817226at2"/>
<dbReference type="SUPFAM" id="SSF56935">
    <property type="entry name" value="Porins"/>
    <property type="match status" value="1"/>
</dbReference>
<dbReference type="GO" id="GO:0015288">
    <property type="term" value="F:porin activity"/>
    <property type="evidence" value="ECO:0007669"/>
    <property type="project" value="TreeGrafter"/>
</dbReference>
<dbReference type="EMBL" id="VISQ01000001">
    <property type="protein sequence ID" value="TVZ71054.1"/>
    <property type="molecule type" value="Genomic_DNA"/>
</dbReference>
<sequence>MKVKLLTLVIASVVNFSAMAMTVDLRHEWRDTGKGDHRDRVLISHRFANGFGFSLEAKWRQDPSDATPDKIYHEQVSNGTEATVSYQYKVTKDFNLQPGFSLESSSNSNNYRPYLRTQYKLTDDVYVAARYRYEYKRTTSKGSDADEKTNRGDFWIGYNFLKDWQVEYNYVYKHSNKVIFDNGKSDYEHDVKLAYKWDKNWKPYMQVGNVKQDSKTDHRQTRYRVGIAYSW</sequence>
<dbReference type="GO" id="GO:0015772">
    <property type="term" value="P:oligosaccharide transport"/>
    <property type="evidence" value="ECO:0007669"/>
    <property type="project" value="TreeGrafter"/>
</dbReference>
<dbReference type="GO" id="GO:0009279">
    <property type="term" value="C:cell outer membrane"/>
    <property type="evidence" value="ECO:0007669"/>
    <property type="project" value="TreeGrafter"/>
</dbReference>
<reference evidence="3" key="1">
    <citation type="submission" date="2019-06" db="EMBL/GenBank/DDBJ databases">
        <authorList>
            <person name="Deangelis K."/>
            <person name="Huntemann M."/>
            <person name="Clum A."/>
            <person name="Pillay M."/>
            <person name="Palaniappan K."/>
            <person name="Varghese N."/>
            <person name="Mikhailova N."/>
            <person name="Stamatis D."/>
            <person name="Reddy T."/>
            <person name="Daum C."/>
            <person name="Shapiro N."/>
            <person name="Ivanova N."/>
            <person name="Kyrpides N."/>
            <person name="Woyke T."/>
        </authorList>
    </citation>
    <scope>NUCLEOTIDE SEQUENCE [LARGE SCALE GENOMIC DNA]</scope>
    <source>
        <strain evidence="3">128R</strain>
    </source>
</reference>
<dbReference type="InterPro" id="IPR009331">
    <property type="entry name" value="Oligogalacturonate-sp_porin"/>
</dbReference>
<evidence type="ECO:0000313" key="3">
    <source>
        <dbReference type="EMBL" id="TVZ71054.1"/>
    </source>
</evidence>
<evidence type="ECO:0000256" key="1">
    <source>
        <dbReference type="ARBA" id="ARBA00022729"/>
    </source>
</evidence>
<dbReference type="PANTHER" id="PTHR38105">
    <property type="entry name" value="OUTER MEMBRANE PROTEIN-RELATED-RELATED"/>
    <property type="match status" value="1"/>
</dbReference>
<evidence type="ECO:0000256" key="2">
    <source>
        <dbReference type="SAM" id="SignalP"/>
    </source>
</evidence>
<protein>
    <submittedName>
        <fullName evidence="3">Oligogalacturonate-specific porin</fullName>
    </submittedName>
</protein>
<dbReference type="AlphaFoldDB" id="A0A542BSB1"/>
<proteinExistence type="predicted"/>
<name>A0A542BSB1_SERFO</name>
<organism evidence="3">
    <name type="scientific">Serratia fonticola</name>
    <dbReference type="NCBI Taxonomy" id="47917"/>
    <lineage>
        <taxon>Bacteria</taxon>
        <taxon>Pseudomonadati</taxon>
        <taxon>Pseudomonadota</taxon>
        <taxon>Gammaproteobacteria</taxon>
        <taxon>Enterobacterales</taxon>
        <taxon>Yersiniaceae</taxon>
        <taxon>Serratia</taxon>
    </lineage>
</organism>
<feature type="chain" id="PRO_5021938220" evidence="2">
    <location>
        <begin position="21"/>
        <end position="231"/>
    </location>
</feature>
<keyword evidence="1 2" id="KW-0732">Signal</keyword>
<dbReference type="Gene3D" id="2.40.160.40">
    <property type="entry name" value="monomeric porin ompg"/>
    <property type="match status" value="1"/>
</dbReference>
<comment type="caution">
    <text evidence="3">The sequence shown here is derived from an EMBL/GenBank/DDBJ whole genome shotgun (WGS) entry which is preliminary data.</text>
</comment>
<dbReference type="InterPro" id="IPR053713">
    <property type="entry name" value="Bact_OM_Channel_sf"/>
</dbReference>
<accession>A0A542BSB1</accession>